<dbReference type="CDD" id="cd09009">
    <property type="entry name" value="PNP-EcPNPII_like"/>
    <property type="match status" value="1"/>
</dbReference>
<accession>A0A645E434</accession>
<dbReference type="EC" id="2.4.2.1" evidence="3"/>
<comment type="pathway">
    <text evidence="1">Purine metabolism; purine nucleoside salvage.</text>
</comment>
<dbReference type="GO" id="GO:0009116">
    <property type="term" value="P:nucleoside metabolic process"/>
    <property type="evidence" value="ECO:0007669"/>
    <property type="project" value="InterPro"/>
</dbReference>
<dbReference type="EMBL" id="VSSQ01042722">
    <property type="protein sequence ID" value="MPM96336.1"/>
    <property type="molecule type" value="Genomic_DNA"/>
</dbReference>
<dbReference type="GO" id="GO:0005737">
    <property type="term" value="C:cytoplasm"/>
    <property type="evidence" value="ECO:0007669"/>
    <property type="project" value="TreeGrafter"/>
</dbReference>
<dbReference type="PANTHER" id="PTHR11904">
    <property type="entry name" value="METHYLTHIOADENOSINE/PURINE NUCLEOSIDE PHOSPHORYLASE"/>
    <property type="match status" value="1"/>
</dbReference>
<dbReference type="PANTHER" id="PTHR11904:SF9">
    <property type="entry name" value="PURINE NUCLEOSIDE PHOSPHORYLASE-RELATED"/>
    <property type="match status" value="1"/>
</dbReference>
<dbReference type="Pfam" id="PF01048">
    <property type="entry name" value="PNP_UDP_1"/>
    <property type="match status" value="1"/>
</dbReference>
<evidence type="ECO:0000256" key="1">
    <source>
        <dbReference type="ARBA" id="ARBA00005058"/>
    </source>
</evidence>
<dbReference type="InterPro" id="IPR035994">
    <property type="entry name" value="Nucleoside_phosphorylase_sf"/>
</dbReference>
<evidence type="ECO:0000256" key="4">
    <source>
        <dbReference type="ARBA" id="ARBA00022676"/>
    </source>
</evidence>
<dbReference type="InterPro" id="IPR000845">
    <property type="entry name" value="Nucleoside_phosphorylase_d"/>
</dbReference>
<evidence type="ECO:0000259" key="7">
    <source>
        <dbReference type="Pfam" id="PF01048"/>
    </source>
</evidence>
<dbReference type="AlphaFoldDB" id="A0A645E434"/>
<dbReference type="InterPro" id="IPR011268">
    <property type="entry name" value="Purine_phosphorylase"/>
</dbReference>
<comment type="similarity">
    <text evidence="2">Belongs to the PNP/MTAP phosphorylase family.</text>
</comment>
<organism evidence="8">
    <name type="scientific">bioreactor metagenome</name>
    <dbReference type="NCBI Taxonomy" id="1076179"/>
    <lineage>
        <taxon>unclassified sequences</taxon>
        <taxon>metagenomes</taxon>
        <taxon>ecological metagenomes</taxon>
    </lineage>
</organism>
<feature type="domain" description="Nucleoside phosphorylase" evidence="7">
    <location>
        <begin position="8"/>
        <end position="128"/>
    </location>
</feature>
<proteinExistence type="inferred from homology"/>
<evidence type="ECO:0000313" key="8">
    <source>
        <dbReference type="EMBL" id="MPM96336.1"/>
    </source>
</evidence>
<keyword evidence="4 8" id="KW-0328">Glycosyltransferase</keyword>
<dbReference type="UniPathway" id="UPA00606"/>
<name>A0A645E434_9ZZZZ</name>
<evidence type="ECO:0000256" key="3">
    <source>
        <dbReference type="ARBA" id="ARBA00011886"/>
    </source>
</evidence>
<dbReference type="SUPFAM" id="SSF53167">
    <property type="entry name" value="Purine and uridine phosphorylases"/>
    <property type="match status" value="1"/>
</dbReference>
<evidence type="ECO:0000256" key="5">
    <source>
        <dbReference type="ARBA" id="ARBA00022679"/>
    </source>
</evidence>
<gene>
    <name evidence="8" type="primary">punA_27</name>
    <name evidence="8" type="ORF">SDC9_143496</name>
</gene>
<sequence length="132" mass="14147">MGENDADFGPRFPDQTNVYDRDLRERVRLAAKAAGVALQEGVYMMFSGPTFESPAEIVFARTIGASAVGMSTVPEAIAATHCGIKTIGISLITNMAAGILNQPLSHEEVQETAAIASEKFTKLVDRIVTDVF</sequence>
<dbReference type="GO" id="GO:0004731">
    <property type="term" value="F:purine-nucleoside phosphorylase activity"/>
    <property type="evidence" value="ECO:0007669"/>
    <property type="project" value="UniProtKB-EC"/>
</dbReference>
<evidence type="ECO:0000256" key="2">
    <source>
        <dbReference type="ARBA" id="ARBA00006751"/>
    </source>
</evidence>
<reference evidence="8" key="1">
    <citation type="submission" date="2019-08" db="EMBL/GenBank/DDBJ databases">
        <authorList>
            <person name="Kucharzyk K."/>
            <person name="Murdoch R.W."/>
            <person name="Higgins S."/>
            <person name="Loffler F."/>
        </authorList>
    </citation>
    <scope>NUCLEOTIDE SEQUENCE</scope>
</reference>
<evidence type="ECO:0000256" key="6">
    <source>
        <dbReference type="ARBA" id="ARBA00031036"/>
    </source>
</evidence>
<comment type="caution">
    <text evidence="8">The sequence shown here is derived from an EMBL/GenBank/DDBJ whole genome shotgun (WGS) entry which is preliminary data.</text>
</comment>
<dbReference type="Gene3D" id="3.40.50.1580">
    <property type="entry name" value="Nucleoside phosphorylase domain"/>
    <property type="match status" value="1"/>
</dbReference>
<keyword evidence="5 8" id="KW-0808">Transferase</keyword>
<protein>
    <recommendedName>
        <fullName evidence="3">purine-nucleoside phosphorylase</fullName>
        <ecNumber evidence="3">2.4.2.1</ecNumber>
    </recommendedName>
    <alternativeName>
        <fullName evidence="6">Inosine-guanosine phosphorylase</fullName>
    </alternativeName>
</protein>